<dbReference type="SUPFAM" id="SSF53335">
    <property type="entry name" value="S-adenosyl-L-methionine-dependent methyltransferases"/>
    <property type="match status" value="1"/>
</dbReference>
<dbReference type="InterPro" id="IPR029063">
    <property type="entry name" value="SAM-dependent_MTases_sf"/>
</dbReference>
<dbReference type="OrthoDB" id="9799672at2"/>
<gene>
    <name evidence="4" type="ORF">SAMN02745121_04078</name>
</gene>
<dbReference type="GO" id="GO:0008171">
    <property type="term" value="F:O-methyltransferase activity"/>
    <property type="evidence" value="ECO:0007669"/>
    <property type="project" value="InterPro"/>
</dbReference>
<dbReference type="PANTHER" id="PTHR43167">
    <property type="entry name" value="PUTATIVE (AFU_ORTHOLOGUE AFUA_6G01830)-RELATED"/>
    <property type="match status" value="1"/>
</dbReference>
<dbReference type="EMBL" id="FOMX01000013">
    <property type="protein sequence ID" value="SFE39207.1"/>
    <property type="molecule type" value="Genomic_DNA"/>
</dbReference>
<keyword evidence="5" id="KW-1185">Reference proteome</keyword>
<dbReference type="PROSITE" id="PS51682">
    <property type="entry name" value="SAM_OMT_I"/>
    <property type="match status" value="1"/>
</dbReference>
<dbReference type="CDD" id="cd02440">
    <property type="entry name" value="AdoMet_MTases"/>
    <property type="match status" value="1"/>
</dbReference>
<dbReference type="InterPro" id="IPR002935">
    <property type="entry name" value="SAM_O-MeTrfase"/>
</dbReference>
<dbReference type="Gene3D" id="3.40.50.150">
    <property type="entry name" value="Vaccinia Virus protein VP39"/>
    <property type="match status" value="1"/>
</dbReference>
<dbReference type="PANTHER" id="PTHR43167:SF1">
    <property type="entry name" value="PUTATIVE (AFU_ORTHOLOGUE AFUA_6G01830)-RELATED"/>
    <property type="match status" value="1"/>
</dbReference>
<name>A0A1I2A5Y7_9BACT</name>
<keyword evidence="1 4" id="KW-0489">Methyltransferase</keyword>
<dbReference type="STRING" id="54.SAMN02745121_04078"/>
<protein>
    <submittedName>
        <fullName evidence="4">Predicted O-methyltransferase YrrM</fullName>
    </submittedName>
</protein>
<dbReference type="Pfam" id="PF13578">
    <property type="entry name" value="Methyltransf_24"/>
    <property type="match status" value="1"/>
</dbReference>
<proteinExistence type="predicted"/>
<dbReference type="RefSeq" id="WP_096327863.1">
    <property type="nucleotide sequence ID" value="NZ_FOMX01000013.1"/>
</dbReference>
<keyword evidence="3" id="KW-0949">S-adenosyl-L-methionine</keyword>
<accession>A0A1I2A5Y7</accession>
<evidence type="ECO:0000313" key="4">
    <source>
        <dbReference type="EMBL" id="SFE39207.1"/>
    </source>
</evidence>
<evidence type="ECO:0000256" key="2">
    <source>
        <dbReference type="ARBA" id="ARBA00022679"/>
    </source>
</evidence>
<reference evidence="5" key="1">
    <citation type="submission" date="2016-10" db="EMBL/GenBank/DDBJ databases">
        <authorList>
            <person name="Varghese N."/>
            <person name="Submissions S."/>
        </authorList>
    </citation>
    <scope>NUCLEOTIDE SEQUENCE [LARGE SCALE GENOMIC DNA]</scope>
    <source>
        <strain evidence="5">ATCC 25963</strain>
    </source>
</reference>
<organism evidence="4 5">
    <name type="scientific">Nannocystis exedens</name>
    <dbReference type="NCBI Taxonomy" id="54"/>
    <lineage>
        <taxon>Bacteria</taxon>
        <taxon>Pseudomonadati</taxon>
        <taxon>Myxococcota</taxon>
        <taxon>Polyangia</taxon>
        <taxon>Nannocystales</taxon>
        <taxon>Nannocystaceae</taxon>
        <taxon>Nannocystis</taxon>
    </lineage>
</organism>
<evidence type="ECO:0000313" key="5">
    <source>
        <dbReference type="Proteomes" id="UP000199400"/>
    </source>
</evidence>
<dbReference type="GO" id="GO:0032259">
    <property type="term" value="P:methylation"/>
    <property type="evidence" value="ECO:0007669"/>
    <property type="project" value="UniProtKB-KW"/>
</dbReference>
<dbReference type="AlphaFoldDB" id="A0A1I2A5Y7"/>
<evidence type="ECO:0000256" key="1">
    <source>
        <dbReference type="ARBA" id="ARBA00022603"/>
    </source>
</evidence>
<dbReference type="Proteomes" id="UP000199400">
    <property type="component" value="Unassembled WGS sequence"/>
</dbReference>
<sequence>MKLPFSPEHNPPGAVIGDFRVQAVLQRLHGAAAGQRLQIVRRFVPALLRGSLLRRRASAAEMSELAKDLYLPLSPEQGAMCYLVARALGARRIVEFGTSFGISTIYFAAAVRDNGGGLVIGTELVPEKVAQARANLREAGLEAFAEIREGDALQTLQGPLGTIDMVLLDGWKDLYLPVIRMLGPQVRPGGVVIGDNIFTFKRDLAPYVAYMQDPANGFRSSTLHLADGTEFSVRV</sequence>
<evidence type="ECO:0000256" key="3">
    <source>
        <dbReference type="ARBA" id="ARBA00022691"/>
    </source>
</evidence>
<keyword evidence="2 4" id="KW-0808">Transferase</keyword>